<sequence length="192" mass="20606">MTMPIHVIVDVSGAMREMGKIHIQRNLCRYLSQVQGIDREGFCGVEFHLFAWAEEVSRIDMEPGGDIPALPPQGRAELPPLAEFLAGLYGAGTAPRALILSDGNMVRSDLPAFKSRMQELGNPMLRTVAIGADADGVLLQQLSSNNTVFLAENISSAVRGMVAGCDKPPAAPGSVFDILAAQPDDTEEDWDA</sequence>
<evidence type="ECO:0000313" key="2">
    <source>
        <dbReference type="Proteomes" id="UP000831485"/>
    </source>
</evidence>
<evidence type="ECO:0008006" key="3">
    <source>
        <dbReference type="Google" id="ProtNLM"/>
    </source>
</evidence>
<evidence type="ECO:0000313" key="1">
    <source>
        <dbReference type="EMBL" id="UPU37502.1"/>
    </source>
</evidence>
<protein>
    <recommendedName>
        <fullName evidence="3">VWFA domain-containing protein</fullName>
    </recommendedName>
</protein>
<dbReference type="RefSeq" id="WP_248647091.1">
    <property type="nucleotide sequence ID" value="NZ_CP096574.1"/>
</dbReference>
<name>A0ABY4LHN0_9BACT</name>
<reference evidence="1" key="1">
    <citation type="submission" date="2022-04" db="EMBL/GenBank/DDBJ databases">
        <authorList>
            <person name="Liu G."/>
        </authorList>
    </citation>
    <scope>NUCLEOTIDE SEQUENCE</scope>
    <source>
        <strain evidence="1">RG22</strain>
    </source>
</reference>
<dbReference type="EMBL" id="CP096574">
    <property type="protein sequence ID" value="UPU37502.1"/>
    <property type="molecule type" value="Genomic_DNA"/>
</dbReference>
<keyword evidence="2" id="KW-1185">Reference proteome</keyword>
<proteinExistence type="predicted"/>
<accession>A0ABY4LHN0</accession>
<organism evidence="1 2">
    <name type="scientific">Geomonas paludis</name>
    <dbReference type="NCBI Taxonomy" id="2740185"/>
    <lineage>
        <taxon>Bacteria</taxon>
        <taxon>Pseudomonadati</taxon>
        <taxon>Thermodesulfobacteriota</taxon>
        <taxon>Desulfuromonadia</taxon>
        <taxon>Geobacterales</taxon>
        <taxon>Geobacteraceae</taxon>
        <taxon>Geomonas</taxon>
    </lineage>
</organism>
<dbReference type="Proteomes" id="UP000831485">
    <property type="component" value="Chromosome"/>
</dbReference>
<gene>
    <name evidence="1" type="ORF">M1B72_07300</name>
</gene>